<dbReference type="Proteomes" id="UP001153269">
    <property type="component" value="Unassembled WGS sequence"/>
</dbReference>
<sequence length="161" mass="17864">MASSVESGREDGNRKGSLWGSNIKGGGVVVMVGLSLSLARSLQKPQSHADWVADQFKQRGFSAAKRRLAGVLWSQQHFVCGHTIKDLVPPFCPNPTLLPSSCLSCTLNPRLRSSVWNKPLGFPPVFRFLSQQTLNPERERRSEMDVAGERKERGKESRKCS</sequence>
<feature type="region of interest" description="Disordered" evidence="1">
    <location>
        <begin position="134"/>
        <end position="161"/>
    </location>
</feature>
<name>A0A9N7V7Z7_PLEPL</name>
<accession>A0A9N7V7Z7</accession>
<feature type="compositionally biased region" description="Basic and acidic residues" evidence="1">
    <location>
        <begin position="136"/>
        <end position="161"/>
    </location>
</feature>
<proteinExistence type="predicted"/>
<evidence type="ECO:0000313" key="3">
    <source>
        <dbReference type="Proteomes" id="UP001153269"/>
    </source>
</evidence>
<dbReference type="AlphaFoldDB" id="A0A9N7V7Z7"/>
<protein>
    <submittedName>
        <fullName evidence="2">Uncharacterized protein</fullName>
    </submittedName>
</protein>
<keyword evidence="3" id="KW-1185">Reference proteome</keyword>
<evidence type="ECO:0000256" key="1">
    <source>
        <dbReference type="SAM" id="MobiDB-lite"/>
    </source>
</evidence>
<organism evidence="2 3">
    <name type="scientific">Pleuronectes platessa</name>
    <name type="common">European plaice</name>
    <dbReference type="NCBI Taxonomy" id="8262"/>
    <lineage>
        <taxon>Eukaryota</taxon>
        <taxon>Metazoa</taxon>
        <taxon>Chordata</taxon>
        <taxon>Craniata</taxon>
        <taxon>Vertebrata</taxon>
        <taxon>Euteleostomi</taxon>
        <taxon>Actinopterygii</taxon>
        <taxon>Neopterygii</taxon>
        <taxon>Teleostei</taxon>
        <taxon>Neoteleostei</taxon>
        <taxon>Acanthomorphata</taxon>
        <taxon>Carangaria</taxon>
        <taxon>Pleuronectiformes</taxon>
        <taxon>Pleuronectoidei</taxon>
        <taxon>Pleuronectidae</taxon>
        <taxon>Pleuronectes</taxon>
    </lineage>
</organism>
<dbReference type="EMBL" id="CADEAL010003369">
    <property type="protein sequence ID" value="CAB1444460.1"/>
    <property type="molecule type" value="Genomic_DNA"/>
</dbReference>
<evidence type="ECO:0000313" key="2">
    <source>
        <dbReference type="EMBL" id="CAB1444460.1"/>
    </source>
</evidence>
<comment type="caution">
    <text evidence="2">The sequence shown here is derived from an EMBL/GenBank/DDBJ whole genome shotgun (WGS) entry which is preliminary data.</text>
</comment>
<gene>
    <name evidence="2" type="ORF">PLEPLA_LOCUS32176</name>
</gene>
<reference evidence="2" key="1">
    <citation type="submission" date="2020-03" db="EMBL/GenBank/DDBJ databases">
        <authorList>
            <person name="Weist P."/>
        </authorList>
    </citation>
    <scope>NUCLEOTIDE SEQUENCE</scope>
</reference>